<feature type="signal peptide" evidence="1">
    <location>
        <begin position="1"/>
        <end position="22"/>
    </location>
</feature>
<feature type="chain" id="PRO_5007497893" evidence="1">
    <location>
        <begin position="23"/>
        <end position="82"/>
    </location>
</feature>
<accession>A0A142JFF7</accession>
<proteinExistence type="predicted"/>
<reference evidence="2 3" key="1">
    <citation type="submission" date="2016-03" db="EMBL/GenBank/DDBJ databases">
        <title>Complete genome sequence of a novel chlorpyrifos degrading bacterium, Cupriavidus nantongensis sp. X1.</title>
        <authorList>
            <person name="Fang L."/>
        </authorList>
    </citation>
    <scope>NUCLEOTIDE SEQUENCE [LARGE SCALE GENOMIC DNA]</scope>
    <source>
        <strain evidence="2 3">X1</strain>
    </source>
</reference>
<dbReference type="OrthoDB" id="8480939at2"/>
<sequence>MRKYLPIVTAIVLCGATGMAYAHNCPNEMKAIDAKLSTNPKLSTEDAARVSKLRADGEAYHKAGKHDESMKSLLEAKKILGI</sequence>
<protein>
    <submittedName>
        <fullName evidence="2">Uncharacterized protein</fullName>
    </submittedName>
</protein>
<evidence type="ECO:0000313" key="3">
    <source>
        <dbReference type="Proteomes" id="UP000075238"/>
    </source>
</evidence>
<organism evidence="2 3">
    <name type="scientific">Cupriavidus nantongensis</name>
    <dbReference type="NCBI Taxonomy" id="1796606"/>
    <lineage>
        <taxon>Bacteria</taxon>
        <taxon>Pseudomonadati</taxon>
        <taxon>Pseudomonadota</taxon>
        <taxon>Betaproteobacteria</taxon>
        <taxon>Burkholderiales</taxon>
        <taxon>Burkholderiaceae</taxon>
        <taxon>Cupriavidus</taxon>
    </lineage>
</organism>
<dbReference type="Proteomes" id="UP000075238">
    <property type="component" value="Chromosome 1"/>
</dbReference>
<keyword evidence="3" id="KW-1185">Reference proteome</keyword>
<gene>
    <name evidence="2" type="ORF">A2G96_03155</name>
</gene>
<evidence type="ECO:0000313" key="2">
    <source>
        <dbReference type="EMBL" id="AMR76819.1"/>
    </source>
</evidence>
<dbReference type="AlphaFoldDB" id="A0A142JFF7"/>
<dbReference type="EMBL" id="CP014844">
    <property type="protein sequence ID" value="AMR76819.1"/>
    <property type="molecule type" value="Genomic_DNA"/>
</dbReference>
<name>A0A142JFF7_9BURK</name>
<dbReference type="KEGG" id="cnan:A2G96_03155"/>
<evidence type="ECO:0000256" key="1">
    <source>
        <dbReference type="SAM" id="SignalP"/>
    </source>
</evidence>
<dbReference type="RefSeq" id="WP_062796682.1">
    <property type="nucleotide sequence ID" value="NZ_CP014844.1"/>
</dbReference>
<keyword evidence="1" id="KW-0732">Signal</keyword>